<dbReference type="GO" id="GO:0006310">
    <property type="term" value="P:DNA recombination"/>
    <property type="evidence" value="ECO:0007669"/>
    <property type="project" value="UniProtKB-KW"/>
</dbReference>
<dbReference type="KEGG" id="mlo:mll8495"/>
<proteinExistence type="predicted"/>
<evidence type="ECO:0000259" key="2">
    <source>
        <dbReference type="PROSITE" id="PS51898"/>
    </source>
</evidence>
<accession>Q982U0</accession>
<dbReference type="eggNOG" id="COG0582">
    <property type="taxonomic scope" value="Bacteria"/>
</dbReference>
<keyword evidence="1" id="KW-0233">DNA recombination</keyword>
<dbReference type="CDD" id="cd00796">
    <property type="entry name" value="INT_Rci_Hp1_C"/>
    <property type="match status" value="1"/>
</dbReference>
<evidence type="ECO:0000313" key="3">
    <source>
        <dbReference type="EMBL" id="BAB54366.1"/>
    </source>
</evidence>
<protein>
    <submittedName>
        <fullName evidence="3">Integrase</fullName>
    </submittedName>
</protein>
<evidence type="ECO:0000256" key="1">
    <source>
        <dbReference type="ARBA" id="ARBA00023172"/>
    </source>
</evidence>
<dbReference type="InterPro" id="IPR011010">
    <property type="entry name" value="DNA_brk_join_enz"/>
</dbReference>
<dbReference type="GO" id="GO:0015074">
    <property type="term" value="P:DNA integration"/>
    <property type="evidence" value="ECO:0007669"/>
    <property type="project" value="InterPro"/>
</dbReference>
<dbReference type="AlphaFoldDB" id="Q982U0"/>
<dbReference type="PROSITE" id="PS51898">
    <property type="entry name" value="TYR_RECOMBINASE"/>
    <property type="match status" value="1"/>
</dbReference>
<sequence>MPRRKSPPRLVPRLDRDGVQRLVIRDGAVYKRTGCLVGETEIAAEKLAEYIGQKKQKPVAVERGPDHISCATALDYYLAAKQAPSDNGDDEADTEPLEGRIAFLTAFWGDKPLSAIDGETCREYAASRKRPAAARRELEDMRAAVYLFCKEKRLNFRPYFDLPAKPVARERWLTRQEAAKLLRAALRLRRARPKTYECLPRFIIIGLYTGTRHAAILDLNWNRGPAGGWPDLDAGVLYRRGERVRETTKRRPPMRLPRRAIAHLKRWKLKDGGKGPVIHAKGGEPIGLMRKSFDAARVEAKLGEEVTPHILRHTRATWLMQRRVPIWDAAGSLGMTVKQMESTYGHHHPDFQQAAADAY</sequence>
<dbReference type="HOGENOM" id="CLU_027562_17_7_5"/>
<dbReference type="GO" id="GO:0003677">
    <property type="term" value="F:DNA binding"/>
    <property type="evidence" value="ECO:0007669"/>
    <property type="project" value="InterPro"/>
</dbReference>
<organism evidence="3 4">
    <name type="scientific">Mesorhizobium japonicum (strain LMG 29417 / CECT 9101 / MAFF 303099)</name>
    <name type="common">Mesorhizobium loti (strain MAFF 303099)</name>
    <dbReference type="NCBI Taxonomy" id="266835"/>
    <lineage>
        <taxon>Bacteria</taxon>
        <taxon>Pseudomonadati</taxon>
        <taxon>Pseudomonadota</taxon>
        <taxon>Alphaproteobacteria</taxon>
        <taxon>Hyphomicrobiales</taxon>
        <taxon>Phyllobacteriaceae</taxon>
        <taxon>Mesorhizobium</taxon>
    </lineage>
</organism>
<dbReference type="Gene3D" id="1.10.443.10">
    <property type="entry name" value="Intergrase catalytic core"/>
    <property type="match status" value="1"/>
</dbReference>
<feature type="domain" description="Tyr recombinase" evidence="2">
    <location>
        <begin position="168"/>
        <end position="357"/>
    </location>
</feature>
<dbReference type="InterPro" id="IPR013762">
    <property type="entry name" value="Integrase-like_cat_sf"/>
</dbReference>
<dbReference type="EMBL" id="BA000012">
    <property type="protein sequence ID" value="BAB54366.1"/>
    <property type="molecule type" value="Genomic_DNA"/>
</dbReference>
<dbReference type="Proteomes" id="UP000000552">
    <property type="component" value="Chromosome"/>
</dbReference>
<reference evidence="3 4" key="1">
    <citation type="journal article" date="2000" name="DNA Res.">
        <title>Complete genome structure of the nitrogen-fixing symbiotic bacterium Mesorhizobium loti.</title>
        <authorList>
            <person name="Kaneko T."/>
            <person name="Nakamura Y."/>
            <person name="Sato S."/>
            <person name="Asamizu E."/>
            <person name="Kato T."/>
            <person name="Sasamoto S."/>
            <person name="Watanabe A."/>
            <person name="Idesawa K."/>
            <person name="Ishikawa A."/>
            <person name="Kawashima K."/>
            <person name="Kimura T."/>
            <person name="Kishida Y."/>
            <person name="Kiyokawa C."/>
            <person name="Kohara M."/>
            <person name="Matsumoto M."/>
            <person name="Matsuno A."/>
            <person name="Mochizuki Y."/>
            <person name="Nakayama S."/>
            <person name="Nakazaki N."/>
            <person name="Shimpo S."/>
            <person name="Sugimoto M."/>
            <person name="Takeuchi C."/>
            <person name="Yamada M."/>
            <person name="Tabata S."/>
        </authorList>
    </citation>
    <scope>NUCLEOTIDE SEQUENCE [LARGE SCALE GENOMIC DNA]</scope>
    <source>
        <strain evidence="4">LMG 29417 / CECT 9101 / MAFF 303099</strain>
    </source>
</reference>
<evidence type="ECO:0000313" key="4">
    <source>
        <dbReference type="Proteomes" id="UP000000552"/>
    </source>
</evidence>
<dbReference type="SUPFAM" id="SSF56349">
    <property type="entry name" value="DNA breaking-rejoining enzymes"/>
    <property type="match status" value="1"/>
</dbReference>
<dbReference type="RefSeq" id="WP_010915665.1">
    <property type="nucleotide sequence ID" value="NC_002678.2"/>
</dbReference>
<name>Q982U0_RHILO</name>
<dbReference type="InterPro" id="IPR002104">
    <property type="entry name" value="Integrase_catalytic"/>
</dbReference>
<dbReference type="Pfam" id="PF00589">
    <property type="entry name" value="Phage_integrase"/>
    <property type="match status" value="1"/>
</dbReference>
<gene>
    <name evidence="3" type="ordered locus">mll8495</name>
</gene>